<dbReference type="AlphaFoldDB" id="A0A1H4VY51"/>
<evidence type="ECO:0000259" key="2">
    <source>
        <dbReference type="Pfam" id="PF19778"/>
    </source>
</evidence>
<keyword evidence="4" id="KW-1185">Reference proteome</keyword>
<dbReference type="SUPFAM" id="SSF52540">
    <property type="entry name" value="P-loop containing nucleoside triphosphate hydrolases"/>
    <property type="match status" value="2"/>
</dbReference>
<feature type="domain" description="Type III restriction enzyme C-terminal endonuclease" evidence="2">
    <location>
        <begin position="786"/>
        <end position="895"/>
    </location>
</feature>
<organism evidence="3 4">
    <name type="scientific">Arthrobacter woluwensis</name>
    <dbReference type="NCBI Taxonomy" id="156980"/>
    <lineage>
        <taxon>Bacteria</taxon>
        <taxon>Bacillati</taxon>
        <taxon>Actinomycetota</taxon>
        <taxon>Actinomycetes</taxon>
        <taxon>Micrococcales</taxon>
        <taxon>Micrococcaceae</taxon>
        <taxon>Arthrobacter</taxon>
    </lineage>
</organism>
<gene>
    <name evidence="3" type="ORF">SAMN04489745_3340</name>
</gene>
<dbReference type="InterPro" id="IPR027417">
    <property type="entry name" value="P-loop_NTPase"/>
</dbReference>
<evidence type="ECO:0000259" key="1">
    <source>
        <dbReference type="Pfam" id="PF04851"/>
    </source>
</evidence>
<dbReference type="GO" id="GO:0005524">
    <property type="term" value="F:ATP binding"/>
    <property type="evidence" value="ECO:0007669"/>
    <property type="project" value="InterPro"/>
</dbReference>
<sequence length="903" mass="100728">MELTFDATQPHQLAAVDAVVELFSGQPLAQGSFGTALEEEGVLFSGGGVGNRLAIPPEQILENLRAVQGRTENFVPEEARDEALRSLDFSVEMETGTGKTYVYLRTIRRLRERYGWRKFIIVVPSVAIREGVLQSLRAMDGHFAELFDHQSLDAWVYDSKDISRIRSFNRDSELKVLIMTLASFNKAGNVLYKDLEGLGRGISLLAETRPIVILDEPQKMESRKSKEALRQLRPLFTLRYSATHKDRHHQLYTLDPVRAYDLGLVKQIVVRSVLQEHDPNRAGILVRSVDADRGGVSATVEIDVRAGDGVARRTVRLDRAGQDLQELSGGLERYASWVVEDIHAGAGEVTFANDRVLRVGERTGVDRDSLMKAQLRATVESHLQHEVLVRRKFPEPGRRVKVLSVVFIDRVANYTGTGEQEPKIRRWFEEAYSELAAQPRFAGLGLPEVDAVHTGYFATDRAGRPRDTSGTTADDQTAYDEIMRDKTKLLEHGNPRRFIFSHSALREGWDNPNVFQICTLNESVSVDRKRQEIGRGLRLPVHENGERCFDPAVNRLTVIANEHYDDFARALQAEIEDETGVTFDGGRIRDQRAQVHVEVPELTALADDPAFRALWRSINPRTRYEVSLDAGTLRADVVERLRREPAVSAPRLVVGDAVLGMTRGGPGAAGGVGARMVHGFQDAGQVDTAPRIPDVLGHLQRETGLTRATLAGLVTASGRAEELTVNPQAVLDLLARVINESRRALMVQGIRYHRVDEQEHAEWPLEILRDLDGEADARHVVGVEGSIVSHVRVDSEVERDFARGLDDRFADGDADGDVKLFLKLPPRFRIPTPVGGYNPDWAVLKMELRDGRLRDVAVVAETKSTHRQDALRPEEQRKMACGRAHFAALGVRYQAPVVDASEI</sequence>
<name>A0A1H4VY51_9MICC</name>
<dbReference type="Pfam" id="PF04851">
    <property type="entry name" value="ResIII"/>
    <property type="match status" value="1"/>
</dbReference>
<dbReference type="InterPro" id="IPR045572">
    <property type="entry name" value="RE_endonuc_C"/>
</dbReference>
<evidence type="ECO:0000313" key="3">
    <source>
        <dbReference type="EMBL" id="SEC85368.1"/>
    </source>
</evidence>
<protein>
    <submittedName>
        <fullName evidence="3">Type III restriction enzyme</fullName>
    </submittedName>
</protein>
<dbReference type="GO" id="GO:0015668">
    <property type="term" value="F:type III site-specific deoxyribonuclease activity"/>
    <property type="evidence" value="ECO:0007669"/>
    <property type="project" value="InterPro"/>
</dbReference>
<dbReference type="RefSeq" id="WP_066214788.1">
    <property type="nucleotide sequence ID" value="NZ_FNSN01000004.1"/>
</dbReference>
<dbReference type="Proteomes" id="UP000182652">
    <property type="component" value="Unassembled WGS sequence"/>
</dbReference>
<accession>A0A1H4VY51</accession>
<feature type="domain" description="Helicase/UvrB N-terminal" evidence="1">
    <location>
        <begin position="88"/>
        <end position="245"/>
    </location>
</feature>
<dbReference type="STRING" id="156980.SAMN04489745_3340"/>
<dbReference type="GO" id="GO:0003677">
    <property type="term" value="F:DNA binding"/>
    <property type="evidence" value="ECO:0007669"/>
    <property type="project" value="InterPro"/>
</dbReference>
<proteinExistence type="predicted"/>
<evidence type="ECO:0000313" key="4">
    <source>
        <dbReference type="Proteomes" id="UP000182652"/>
    </source>
</evidence>
<dbReference type="EMBL" id="FNSN01000004">
    <property type="protein sequence ID" value="SEC85368.1"/>
    <property type="molecule type" value="Genomic_DNA"/>
</dbReference>
<dbReference type="Gene3D" id="3.40.50.300">
    <property type="entry name" value="P-loop containing nucleotide triphosphate hydrolases"/>
    <property type="match status" value="1"/>
</dbReference>
<dbReference type="Pfam" id="PF19778">
    <property type="entry name" value="RE_endonuc"/>
    <property type="match status" value="1"/>
</dbReference>
<dbReference type="InterPro" id="IPR006935">
    <property type="entry name" value="Helicase/UvrB_N"/>
</dbReference>
<reference evidence="3 4" key="1">
    <citation type="submission" date="2016-10" db="EMBL/GenBank/DDBJ databases">
        <authorList>
            <person name="de Groot N.N."/>
        </authorList>
    </citation>
    <scope>NUCLEOTIDE SEQUENCE [LARGE SCALE GENOMIC DNA]</scope>
    <source>
        <strain evidence="3 4">DSM 10495</strain>
    </source>
</reference>